<dbReference type="GO" id="GO:0005524">
    <property type="term" value="F:ATP binding"/>
    <property type="evidence" value="ECO:0007669"/>
    <property type="project" value="UniProtKB-KW"/>
</dbReference>
<protein>
    <submittedName>
        <fullName evidence="3">ABC transporter ATP-binding protein</fullName>
    </submittedName>
</protein>
<name>A0A1Q2D283_9ACTN</name>
<dbReference type="Pfam" id="PF09949">
    <property type="entry name" value="APP1_cat"/>
    <property type="match status" value="1"/>
</dbReference>
<organism evidence="3 4">
    <name type="scientific">Tessaracoccus flavescens</name>
    <dbReference type="NCBI Taxonomy" id="399497"/>
    <lineage>
        <taxon>Bacteria</taxon>
        <taxon>Bacillati</taxon>
        <taxon>Actinomycetota</taxon>
        <taxon>Actinomycetes</taxon>
        <taxon>Propionibacteriales</taxon>
        <taxon>Propionibacteriaceae</taxon>
        <taxon>Tessaracoccus</taxon>
    </lineage>
</organism>
<keyword evidence="4" id="KW-1185">Reference proteome</keyword>
<dbReference type="InterPro" id="IPR019236">
    <property type="entry name" value="APP1_cat"/>
</dbReference>
<evidence type="ECO:0000259" key="2">
    <source>
        <dbReference type="Pfam" id="PF09949"/>
    </source>
</evidence>
<proteinExistence type="predicted"/>
<dbReference type="PANTHER" id="PTHR28208">
    <property type="entry name" value="PHOSPHATIDATE PHOSPHATASE APP1"/>
    <property type="match status" value="1"/>
</dbReference>
<evidence type="ECO:0000313" key="4">
    <source>
        <dbReference type="Proteomes" id="UP000188235"/>
    </source>
</evidence>
<dbReference type="PANTHER" id="PTHR28208:SF3">
    <property type="entry name" value="PHOSPHATIDATE PHOSPHATASE APP1"/>
    <property type="match status" value="1"/>
</dbReference>
<gene>
    <name evidence="3" type="ORF">BW733_17505</name>
</gene>
<accession>A0A1Q2D283</accession>
<keyword evidence="3" id="KW-0547">Nucleotide-binding</keyword>
<dbReference type="RefSeq" id="WP_077352520.1">
    <property type="nucleotide sequence ID" value="NZ_CP019607.1"/>
</dbReference>
<feature type="region of interest" description="Disordered" evidence="1">
    <location>
        <begin position="322"/>
        <end position="350"/>
    </location>
</feature>
<dbReference type="STRING" id="399497.BW733_17505"/>
<dbReference type="Proteomes" id="UP000188235">
    <property type="component" value="Chromosome"/>
</dbReference>
<reference evidence="3 4" key="1">
    <citation type="journal article" date="2008" name="Int. J. Syst. Evol. Microbiol.">
        <title>Tessaracoccus flavescens sp. nov., isolated from marine sediment.</title>
        <authorList>
            <person name="Lee D.W."/>
            <person name="Lee S.D."/>
        </authorList>
    </citation>
    <scope>NUCLEOTIDE SEQUENCE [LARGE SCALE GENOMIC DNA]</scope>
    <source>
        <strain evidence="3 4">SST-39T</strain>
    </source>
</reference>
<evidence type="ECO:0000313" key="3">
    <source>
        <dbReference type="EMBL" id="AQP52351.1"/>
    </source>
</evidence>
<sequence>MPSRLFIASRIEDRLNRLANRFLGRRGWQESIVAFTGYGTTEQLRVLARVVLRPSEDLGIVQAAQALMYRRGWRNFMNAAKPGAQVTVVIGETRIPVEADRGGYIDVRVRNPGLPAGWHTVTLEGAGGSSTLVNIQVIGDDVTFGIVSDIDDTILSTLLPRPFMAAWNSFILTEQARQAVPGMARLYQQLLGAHPGSPIIFISTGAWNTYPMIQRFAARHGIPQGAMLLTDWGPTQTGWFRSGTDHKRRSLRELARDLPNIRWLLVGDDGQHDPDLYAEFATLQPEHVRARAIRQLSPGEHTLAHGLPMEVESDQRWEPDIAPEVRAPDGDGLGEELAALCSPTQHDAQR</sequence>
<dbReference type="EMBL" id="CP019607">
    <property type="protein sequence ID" value="AQP52351.1"/>
    <property type="molecule type" value="Genomic_DNA"/>
</dbReference>
<dbReference type="AlphaFoldDB" id="A0A1Q2D283"/>
<keyword evidence="3" id="KW-0067">ATP-binding</keyword>
<dbReference type="GO" id="GO:0008195">
    <property type="term" value="F:phosphatidate phosphatase activity"/>
    <property type="evidence" value="ECO:0007669"/>
    <property type="project" value="InterPro"/>
</dbReference>
<dbReference type="OrthoDB" id="9789875at2"/>
<dbReference type="KEGG" id="tfa:BW733_17505"/>
<evidence type="ECO:0000256" key="1">
    <source>
        <dbReference type="SAM" id="MobiDB-lite"/>
    </source>
</evidence>
<dbReference type="InterPro" id="IPR052935">
    <property type="entry name" value="Mg2+_PAP"/>
</dbReference>
<feature type="domain" description="Phosphatidate phosphatase APP1 catalytic" evidence="2">
    <location>
        <begin position="144"/>
        <end position="295"/>
    </location>
</feature>